<keyword evidence="10" id="KW-0472">Membrane</keyword>
<keyword evidence="6" id="KW-0479">Metal-binding</keyword>
<keyword evidence="10" id="KW-1133">Transmembrane helix</keyword>
<evidence type="ECO:0000256" key="10">
    <source>
        <dbReference type="SAM" id="Phobius"/>
    </source>
</evidence>
<gene>
    <name evidence="13" type="primary">ORF129999</name>
</gene>
<dbReference type="AlphaFoldDB" id="A0A0B7AQA8"/>
<evidence type="ECO:0000259" key="11">
    <source>
        <dbReference type="Pfam" id="PF00962"/>
    </source>
</evidence>
<comment type="cofactor">
    <cofactor evidence="1">
        <name>Zn(2+)</name>
        <dbReference type="ChEBI" id="CHEBI:29105"/>
    </cofactor>
</comment>
<reference evidence="13" key="1">
    <citation type="submission" date="2014-12" db="EMBL/GenBank/DDBJ databases">
        <title>Insight into the proteome of Arion vulgaris.</title>
        <authorList>
            <person name="Aradska J."/>
            <person name="Bulat T."/>
            <person name="Smidak R."/>
            <person name="Sarate P."/>
            <person name="Gangsoo J."/>
            <person name="Sialana F."/>
            <person name="Bilban M."/>
            <person name="Lubec G."/>
        </authorList>
    </citation>
    <scope>NUCLEOTIDE SEQUENCE</scope>
    <source>
        <tissue evidence="13">Skin</tissue>
    </source>
</reference>
<dbReference type="FunFam" id="3.20.20.140:FF:000017">
    <property type="entry name" value="Adenosine deaminase 2"/>
    <property type="match status" value="1"/>
</dbReference>
<dbReference type="GO" id="GO:0005615">
    <property type="term" value="C:extracellular space"/>
    <property type="evidence" value="ECO:0007669"/>
    <property type="project" value="InterPro"/>
</dbReference>
<dbReference type="PANTHER" id="PTHR11409:SF39">
    <property type="entry name" value="ADENOSINE DEAMINASE 2"/>
    <property type="match status" value="1"/>
</dbReference>
<dbReference type="PANTHER" id="PTHR11409">
    <property type="entry name" value="ADENOSINE DEAMINASE"/>
    <property type="match status" value="1"/>
</dbReference>
<dbReference type="SUPFAM" id="SSF51556">
    <property type="entry name" value="Metallo-dependent hydrolases"/>
    <property type="match status" value="1"/>
</dbReference>
<protein>
    <recommendedName>
        <fullName evidence="4">adenosine deaminase</fullName>
        <ecNumber evidence="4">3.5.4.4</ecNumber>
    </recommendedName>
</protein>
<dbReference type="InterPro" id="IPR006330">
    <property type="entry name" value="Ado/ade_deaminase"/>
</dbReference>
<dbReference type="InterPro" id="IPR013659">
    <property type="entry name" value="A_deaminase_N"/>
</dbReference>
<comment type="catalytic activity">
    <reaction evidence="9">
        <text>adenosine + H2O + H(+) = inosine + NH4(+)</text>
        <dbReference type="Rhea" id="RHEA:24408"/>
        <dbReference type="ChEBI" id="CHEBI:15377"/>
        <dbReference type="ChEBI" id="CHEBI:15378"/>
        <dbReference type="ChEBI" id="CHEBI:16335"/>
        <dbReference type="ChEBI" id="CHEBI:17596"/>
        <dbReference type="ChEBI" id="CHEBI:28938"/>
        <dbReference type="EC" id="3.5.4.4"/>
    </reaction>
</comment>
<evidence type="ECO:0000256" key="1">
    <source>
        <dbReference type="ARBA" id="ARBA00001947"/>
    </source>
</evidence>
<comment type="similarity">
    <text evidence="3">Belongs to the metallo-dependent hydrolases superfamily. Adenosine and AMP deaminases family. ADGF subfamily.</text>
</comment>
<evidence type="ECO:0000256" key="2">
    <source>
        <dbReference type="ARBA" id="ARBA00004613"/>
    </source>
</evidence>
<feature type="domain" description="Adenosine/AMP deaminase N-terminal" evidence="12">
    <location>
        <begin position="42"/>
        <end position="134"/>
    </location>
</feature>
<evidence type="ECO:0000256" key="9">
    <source>
        <dbReference type="ARBA" id="ARBA00047764"/>
    </source>
</evidence>
<dbReference type="EMBL" id="HACG01035311">
    <property type="protein sequence ID" value="CEK82176.1"/>
    <property type="molecule type" value="Transcribed_RNA"/>
</dbReference>
<keyword evidence="8" id="KW-0378">Hydrolase</keyword>
<keyword evidence="7" id="KW-0732">Signal</keyword>
<proteinExistence type="inferred from homology"/>
<dbReference type="GO" id="GO:0006154">
    <property type="term" value="P:adenosine catabolic process"/>
    <property type="evidence" value="ECO:0007669"/>
    <property type="project" value="InterPro"/>
</dbReference>
<dbReference type="NCBIfam" id="TIGR01431">
    <property type="entry name" value="adm_rel"/>
    <property type="match status" value="1"/>
</dbReference>
<feature type="transmembrane region" description="Helical" evidence="10">
    <location>
        <begin position="576"/>
        <end position="601"/>
    </location>
</feature>
<keyword evidence="10" id="KW-0812">Transmembrane</keyword>
<feature type="domain" description="Adenosine deaminase" evidence="11">
    <location>
        <begin position="232"/>
        <end position="522"/>
    </location>
</feature>
<dbReference type="Gene3D" id="3.20.20.140">
    <property type="entry name" value="Metal-dependent hydrolases"/>
    <property type="match status" value="1"/>
</dbReference>
<dbReference type="EC" id="3.5.4.4" evidence="4"/>
<name>A0A0B7AQA8_9EUPU</name>
<dbReference type="InterPro" id="IPR032466">
    <property type="entry name" value="Metal_Hydrolase"/>
</dbReference>
<feature type="transmembrane region" description="Helical" evidence="10">
    <location>
        <begin position="28"/>
        <end position="49"/>
    </location>
</feature>
<dbReference type="InterPro" id="IPR006331">
    <property type="entry name" value="ADGF"/>
</dbReference>
<dbReference type="Pfam" id="PF08451">
    <property type="entry name" value="A_deaminase_N"/>
    <property type="match status" value="1"/>
</dbReference>
<feature type="non-terminal residue" evidence="13">
    <location>
        <position position="1"/>
    </location>
</feature>
<evidence type="ECO:0000256" key="5">
    <source>
        <dbReference type="ARBA" id="ARBA00022525"/>
    </source>
</evidence>
<evidence type="ECO:0000313" key="13">
    <source>
        <dbReference type="EMBL" id="CEK82176.1"/>
    </source>
</evidence>
<dbReference type="Pfam" id="PF00962">
    <property type="entry name" value="A_deaminase"/>
    <property type="match status" value="1"/>
</dbReference>
<accession>A0A0B7AQA8</accession>
<dbReference type="CDD" id="cd01321">
    <property type="entry name" value="ADGF"/>
    <property type="match status" value="1"/>
</dbReference>
<dbReference type="GO" id="GO:0046872">
    <property type="term" value="F:metal ion binding"/>
    <property type="evidence" value="ECO:0007669"/>
    <property type="project" value="UniProtKB-KW"/>
</dbReference>
<evidence type="ECO:0000256" key="6">
    <source>
        <dbReference type="ARBA" id="ARBA00022723"/>
    </source>
</evidence>
<evidence type="ECO:0000256" key="8">
    <source>
        <dbReference type="ARBA" id="ARBA00022801"/>
    </source>
</evidence>
<dbReference type="GO" id="GO:0046103">
    <property type="term" value="P:inosine biosynthetic process"/>
    <property type="evidence" value="ECO:0007669"/>
    <property type="project" value="TreeGrafter"/>
</dbReference>
<evidence type="ECO:0000256" key="7">
    <source>
        <dbReference type="ARBA" id="ARBA00022729"/>
    </source>
</evidence>
<evidence type="ECO:0000256" key="3">
    <source>
        <dbReference type="ARBA" id="ARBA00006083"/>
    </source>
</evidence>
<evidence type="ECO:0000259" key="12">
    <source>
        <dbReference type="Pfam" id="PF08451"/>
    </source>
</evidence>
<dbReference type="InterPro" id="IPR001365">
    <property type="entry name" value="A_deaminase_dom"/>
</dbReference>
<dbReference type="GO" id="GO:0004000">
    <property type="term" value="F:adenosine deaminase activity"/>
    <property type="evidence" value="ECO:0007669"/>
    <property type="project" value="InterPro"/>
</dbReference>
<sequence>RQFDRTHYYMKLKILALTYQHSISTFKFYYVCAVAMAAVSCLLLLVSFMSTVDSYTIPSDYNTERNNLINSEKSMRVGGKLVLNTQEQLVNQFIVKEKRQLMDCSRLNRTGYAPAVSFFQSKSWIESTPIFKIIQKMPKGASLHLHDLAIASLDWVIKNATYRDNVYMCTDKNYYIQLSVFKNPPNNPDCPWKSVRSERSSSGNNQEFDLRLKRNISLLTTDPLVTYPTVDIVWDRFNAYFAQVIGILSYAPITRDYYRQALVEFKADNVQYIELRAQLHGLYDLDGTVYDPEYALNLYKNVTEEFVRDNPDFSGAKIIMSSLRLNENSNILNDIKTSMILYTKYPDFFLGFDLVGQEDPNHPLIYYINTLLYPSQQNPPFNLPYFFHAAETKWQGTESDYNLVDALLLNTTRIGHGYGLVKHPLLVEMIKERGVAVEVNPLSNQILGLVSDLRNHAIAPLISQDIPVVISSDDPSTWEALPLTHDMYVAFMDLTGEDADLAILKQLIQNSLNYSVLNQTESTSAFKLWQAAWDKFISDTINTWNLVNGGSQTSQICEVLKPVTTQISGSATSLKYVHIIFVIPMYILLSHAYIFLTTFIFL</sequence>
<organism evidence="13">
    <name type="scientific">Arion vulgaris</name>
    <dbReference type="NCBI Taxonomy" id="1028688"/>
    <lineage>
        <taxon>Eukaryota</taxon>
        <taxon>Metazoa</taxon>
        <taxon>Spiralia</taxon>
        <taxon>Lophotrochozoa</taxon>
        <taxon>Mollusca</taxon>
        <taxon>Gastropoda</taxon>
        <taxon>Heterobranchia</taxon>
        <taxon>Euthyneura</taxon>
        <taxon>Panpulmonata</taxon>
        <taxon>Eupulmonata</taxon>
        <taxon>Stylommatophora</taxon>
        <taxon>Helicina</taxon>
        <taxon>Arionoidea</taxon>
        <taxon>Arionidae</taxon>
        <taxon>Arion</taxon>
    </lineage>
</organism>
<comment type="subcellular location">
    <subcellularLocation>
        <location evidence="2">Secreted</location>
    </subcellularLocation>
</comment>
<evidence type="ECO:0000256" key="4">
    <source>
        <dbReference type="ARBA" id="ARBA00012784"/>
    </source>
</evidence>
<keyword evidence="5" id="KW-0964">Secreted</keyword>